<accession>A0A5S9QXV9</accession>
<sequence length="101" mass="11026">MNKLVCVLVAGFLSGSLMADTIYTKEVGRLTIDASWVKFTLSSEMPAECTDFRLEASSLLAKNAYSMLLASKHANKPLRRIDYTLPTSPPSACRVKALAID</sequence>
<organism evidence="2 3">
    <name type="scientific">BD1-7 clade bacterium</name>
    <dbReference type="NCBI Taxonomy" id="2029982"/>
    <lineage>
        <taxon>Bacteria</taxon>
        <taxon>Pseudomonadati</taxon>
        <taxon>Pseudomonadota</taxon>
        <taxon>Gammaproteobacteria</taxon>
        <taxon>Cellvibrionales</taxon>
        <taxon>Spongiibacteraceae</taxon>
        <taxon>BD1-7 clade</taxon>
    </lineage>
</organism>
<keyword evidence="1" id="KW-0732">Signal</keyword>
<name>A0A5S9QXV9_9GAMM</name>
<dbReference type="AlphaFoldDB" id="A0A5S9QXV9"/>
<evidence type="ECO:0000313" key="2">
    <source>
        <dbReference type="EMBL" id="CAA0124762.1"/>
    </source>
</evidence>
<feature type="chain" id="PRO_5024931843" evidence="1">
    <location>
        <begin position="20"/>
        <end position="101"/>
    </location>
</feature>
<reference evidence="2 3" key="1">
    <citation type="submission" date="2019-11" db="EMBL/GenBank/DDBJ databases">
        <authorList>
            <person name="Holert J."/>
        </authorList>
    </citation>
    <scope>NUCLEOTIDE SEQUENCE [LARGE SCALE GENOMIC DNA]</scope>
    <source>
        <strain evidence="2">SB11_3</strain>
    </source>
</reference>
<dbReference type="Proteomes" id="UP000441399">
    <property type="component" value="Unassembled WGS sequence"/>
</dbReference>
<evidence type="ECO:0000256" key="1">
    <source>
        <dbReference type="SAM" id="SignalP"/>
    </source>
</evidence>
<dbReference type="EMBL" id="CACSIO010000060">
    <property type="protein sequence ID" value="CAA0124762.1"/>
    <property type="molecule type" value="Genomic_DNA"/>
</dbReference>
<keyword evidence="3" id="KW-1185">Reference proteome</keyword>
<proteinExistence type="predicted"/>
<protein>
    <submittedName>
        <fullName evidence="2">Uncharacterized protein</fullName>
    </submittedName>
</protein>
<evidence type="ECO:0000313" key="3">
    <source>
        <dbReference type="Proteomes" id="UP000441399"/>
    </source>
</evidence>
<feature type="signal peptide" evidence="1">
    <location>
        <begin position="1"/>
        <end position="19"/>
    </location>
</feature>
<gene>
    <name evidence="2" type="ORF">OPDIPICF_03229</name>
</gene>